<dbReference type="InterPro" id="IPR045379">
    <property type="entry name" value="Crinkler_N"/>
</dbReference>
<dbReference type="GeneID" id="20641737"/>
<keyword evidence="3" id="KW-0964">Secreted</keyword>
<organism evidence="5 6">
    <name type="scientific">Phytophthora sojae (strain P6497)</name>
    <name type="common">Soybean stem and root rot agent</name>
    <name type="synonym">Phytophthora megasperma f. sp. glycines</name>
    <dbReference type="NCBI Taxonomy" id="1094619"/>
    <lineage>
        <taxon>Eukaryota</taxon>
        <taxon>Sar</taxon>
        <taxon>Stramenopiles</taxon>
        <taxon>Oomycota</taxon>
        <taxon>Peronosporomycetes</taxon>
        <taxon>Peronosporales</taxon>
        <taxon>Peronosporaceae</taxon>
        <taxon>Phytophthora</taxon>
    </lineage>
</organism>
<dbReference type="Proteomes" id="UP000002640">
    <property type="component" value="Unassembled WGS sequence"/>
</dbReference>
<sequence length="123" mass="14249">MVSALVKRRREAWRRRERKLVVERTKRERQRHPNMTIVPVVVVDAARKFHVDIEGDKTIEELKAKLRDPRKGFGCPIDEMNFYLAKRSGKWLQSGVSDFDQLARGEPVPAQGVPTVFHCLSPK</sequence>
<comment type="subcellular location">
    <subcellularLocation>
        <location evidence="1">Host cell</location>
    </subcellularLocation>
    <subcellularLocation>
        <location evidence="2">Secreted</location>
    </subcellularLocation>
</comment>
<dbReference type="AlphaFoldDB" id="G4Z8D2"/>
<dbReference type="Pfam" id="PF20147">
    <property type="entry name" value="Crinkler"/>
    <property type="match status" value="1"/>
</dbReference>
<dbReference type="KEGG" id="psoj:PHYSODRAFT_299431"/>
<feature type="domain" description="Crinkler effector protein N-terminal" evidence="4">
    <location>
        <begin position="40"/>
        <end position="94"/>
    </location>
</feature>
<evidence type="ECO:0000313" key="6">
    <source>
        <dbReference type="Proteomes" id="UP000002640"/>
    </source>
</evidence>
<dbReference type="SMR" id="G4Z8D2"/>
<gene>
    <name evidence="5" type="ORF">PHYSODRAFT_299431</name>
</gene>
<name>G4Z8D2_PHYSP</name>
<accession>G4Z8D2</accession>
<reference evidence="5 6" key="1">
    <citation type="journal article" date="2006" name="Science">
        <title>Phytophthora genome sequences uncover evolutionary origins and mechanisms of pathogenesis.</title>
        <authorList>
            <person name="Tyler B.M."/>
            <person name="Tripathy S."/>
            <person name="Zhang X."/>
            <person name="Dehal P."/>
            <person name="Jiang R.H."/>
            <person name="Aerts A."/>
            <person name="Arredondo F.D."/>
            <person name="Baxter L."/>
            <person name="Bensasson D."/>
            <person name="Beynon J.L."/>
            <person name="Chapman J."/>
            <person name="Damasceno C.M."/>
            <person name="Dorrance A.E."/>
            <person name="Dou D."/>
            <person name="Dickerman A.W."/>
            <person name="Dubchak I.L."/>
            <person name="Garbelotto M."/>
            <person name="Gijzen M."/>
            <person name="Gordon S.G."/>
            <person name="Govers F."/>
            <person name="Grunwald N.J."/>
            <person name="Huang W."/>
            <person name="Ivors K.L."/>
            <person name="Jones R.W."/>
            <person name="Kamoun S."/>
            <person name="Krampis K."/>
            <person name="Lamour K.H."/>
            <person name="Lee M.K."/>
            <person name="McDonald W.H."/>
            <person name="Medina M."/>
            <person name="Meijer H.J."/>
            <person name="Nordberg E.K."/>
            <person name="Maclean D.J."/>
            <person name="Ospina-Giraldo M.D."/>
            <person name="Morris P.F."/>
            <person name="Phuntumart V."/>
            <person name="Putnam N.H."/>
            <person name="Rash S."/>
            <person name="Rose J.K."/>
            <person name="Sakihama Y."/>
            <person name="Salamov A.A."/>
            <person name="Savidor A."/>
            <person name="Scheuring C.F."/>
            <person name="Smith B.M."/>
            <person name="Sobral B.W."/>
            <person name="Terry A."/>
            <person name="Torto-Alalibo T.A."/>
            <person name="Win J."/>
            <person name="Xu Z."/>
            <person name="Zhang H."/>
            <person name="Grigoriev I.V."/>
            <person name="Rokhsar D.S."/>
            <person name="Boore J.L."/>
        </authorList>
    </citation>
    <scope>NUCLEOTIDE SEQUENCE [LARGE SCALE GENOMIC DNA]</scope>
    <source>
        <strain evidence="5 6">P6497</strain>
    </source>
</reference>
<keyword evidence="6" id="KW-1185">Reference proteome</keyword>
<dbReference type="GO" id="GO:0005576">
    <property type="term" value="C:extracellular region"/>
    <property type="evidence" value="ECO:0007669"/>
    <property type="project" value="UniProtKB-SubCell"/>
</dbReference>
<evidence type="ECO:0000256" key="2">
    <source>
        <dbReference type="ARBA" id="ARBA00004613"/>
    </source>
</evidence>
<dbReference type="EMBL" id="JH159153">
    <property type="protein sequence ID" value="EGZ21852.1"/>
    <property type="molecule type" value="Genomic_DNA"/>
</dbReference>
<dbReference type="GO" id="GO:0043657">
    <property type="term" value="C:host cell"/>
    <property type="evidence" value="ECO:0007669"/>
    <property type="project" value="UniProtKB-SubCell"/>
</dbReference>
<protein>
    <recommendedName>
        <fullName evidence="4">Crinkler effector protein N-terminal domain-containing protein</fullName>
    </recommendedName>
</protein>
<evidence type="ECO:0000256" key="3">
    <source>
        <dbReference type="ARBA" id="ARBA00022525"/>
    </source>
</evidence>
<proteinExistence type="predicted"/>
<evidence type="ECO:0000256" key="1">
    <source>
        <dbReference type="ARBA" id="ARBA00004340"/>
    </source>
</evidence>
<evidence type="ECO:0000313" key="5">
    <source>
        <dbReference type="EMBL" id="EGZ21852.1"/>
    </source>
</evidence>
<evidence type="ECO:0000259" key="4">
    <source>
        <dbReference type="Pfam" id="PF20147"/>
    </source>
</evidence>
<dbReference type="InParanoid" id="G4Z8D2"/>
<dbReference type="RefSeq" id="XP_009524569.1">
    <property type="nucleotide sequence ID" value="XM_009526274.1"/>
</dbReference>